<evidence type="ECO:0000313" key="2">
    <source>
        <dbReference type="EMBL" id="PAV16184.1"/>
    </source>
</evidence>
<feature type="domain" description="COQ9 C-terminal" evidence="1">
    <location>
        <begin position="118"/>
        <end position="161"/>
    </location>
</feature>
<reference evidence="2 3" key="1">
    <citation type="journal article" date="2017" name="Mol. Ecol.">
        <title>Comparative and population genomic landscape of Phellinus noxius: A hypervariable fungus causing root rot in trees.</title>
        <authorList>
            <person name="Chung C.L."/>
            <person name="Lee T.J."/>
            <person name="Akiba M."/>
            <person name="Lee H.H."/>
            <person name="Kuo T.H."/>
            <person name="Liu D."/>
            <person name="Ke H.M."/>
            <person name="Yokoi T."/>
            <person name="Roa M.B."/>
            <person name="Lu M.J."/>
            <person name="Chang Y.Y."/>
            <person name="Ann P.J."/>
            <person name="Tsai J.N."/>
            <person name="Chen C.Y."/>
            <person name="Tzean S.S."/>
            <person name="Ota Y."/>
            <person name="Hattori T."/>
            <person name="Sahashi N."/>
            <person name="Liou R.F."/>
            <person name="Kikuchi T."/>
            <person name="Tsai I.J."/>
        </authorList>
    </citation>
    <scope>NUCLEOTIDE SEQUENCE [LARGE SCALE GENOMIC DNA]</scope>
    <source>
        <strain evidence="2 3">FFPRI411160</strain>
    </source>
</reference>
<dbReference type="AlphaFoldDB" id="A0A286U9J0"/>
<gene>
    <name evidence="2" type="ORF">PNOK_0780400</name>
</gene>
<organism evidence="2 3">
    <name type="scientific">Pyrrhoderma noxium</name>
    <dbReference type="NCBI Taxonomy" id="2282107"/>
    <lineage>
        <taxon>Eukaryota</taxon>
        <taxon>Fungi</taxon>
        <taxon>Dikarya</taxon>
        <taxon>Basidiomycota</taxon>
        <taxon>Agaricomycotina</taxon>
        <taxon>Agaricomycetes</taxon>
        <taxon>Hymenochaetales</taxon>
        <taxon>Hymenochaetaceae</taxon>
        <taxon>Pyrrhoderma</taxon>
    </lineage>
</organism>
<evidence type="ECO:0000259" key="1">
    <source>
        <dbReference type="Pfam" id="PF08511"/>
    </source>
</evidence>
<keyword evidence="3" id="KW-1185">Reference proteome</keyword>
<dbReference type="InterPro" id="IPR013718">
    <property type="entry name" value="COQ9_C"/>
</dbReference>
<dbReference type="InParanoid" id="A0A286U9J0"/>
<dbReference type="OrthoDB" id="619536at2759"/>
<dbReference type="Pfam" id="PF08511">
    <property type="entry name" value="COQ9"/>
    <property type="match status" value="1"/>
</dbReference>
<protein>
    <submittedName>
        <fullName evidence="2">Ubiquinone biosynthesis coq9</fullName>
    </submittedName>
</protein>
<dbReference type="EMBL" id="NBII01000008">
    <property type="protein sequence ID" value="PAV16184.1"/>
    <property type="molecule type" value="Genomic_DNA"/>
</dbReference>
<accession>A0A286U9J0</accession>
<proteinExistence type="predicted"/>
<comment type="caution">
    <text evidence="2">The sequence shown here is derived from an EMBL/GenBank/DDBJ whole genome shotgun (WGS) entry which is preliminary data.</text>
</comment>
<keyword evidence="2" id="KW-0830">Ubiquinone</keyword>
<evidence type="ECO:0000313" key="3">
    <source>
        <dbReference type="Proteomes" id="UP000217199"/>
    </source>
</evidence>
<dbReference type="Proteomes" id="UP000217199">
    <property type="component" value="Unassembled WGS sequence"/>
</dbReference>
<name>A0A286U9J0_9AGAM</name>
<sequence>MQNQLLKAAFPLVRTHGFTRQTLSDAALHIPKPHPERLSETAVTALFGSGENARRTLLSAWLEEGRNDMEKCDNKDMSSILKHRLRWNEPVLHFLPEAFALLASPTSGIPPLDPRPVIQHAASVADQAWFLSGDKSTGNVWYAKRAAISAVYAAAELHQIGSPATAASFLEDLLNTSRNAESALSDTIQFARYTGRAWSGIYRSLGLH</sequence>
<dbReference type="STRING" id="2282107.A0A286U9J0"/>